<dbReference type="HAMAP" id="MF_03154">
    <property type="entry name" value="Salvage_MtnD_euk"/>
    <property type="match status" value="1"/>
</dbReference>
<evidence type="ECO:0000256" key="2">
    <source>
        <dbReference type="ARBA" id="ARBA00022490"/>
    </source>
</evidence>
<evidence type="ECO:0000256" key="7">
    <source>
        <dbReference type="ARBA" id="ARBA00023002"/>
    </source>
</evidence>
<dbReference type="GO" id="GO:0005737">
    <property type="term" value="C:cytoplasm"/>
    <property type="evidence" value="ECO:0007669"/>
    <property type="project" value="UniProtKB-SubCell"/>
</dbReference>
<dbReference type="GO" id="GO:0010308">
    <property type="term" value="F:acireductone dioxygenase (Ni2+-requiring) activity"/>
    <property type="evidence" value="ECO:0007669"/>
    <property type="project" value="UniProtKB-UniRule"/>
</dbReference>
<keyword evidence="10 11" id="KW-0539">Nucleus</keyword>
<keyword evidence="8 11" id="KW-0408">Iron</keyword>
<feature type="binding site" evidence="11">
    <location>
        <position position="134"/>
    </location>
    <ligand>
        <name>Ni(2+)</name>
        <dbReference type="ChEBI" id="CHEBI:49786"/>
        <note>for nickel-dependent acireductone dioxygenase activity</note>
    </ligand>
</feature>
<comment type="catalytic activity">
    <reaction evidence="11">
        <text>1,2-dihydroxy-5-(methylsulfanyl)pent-1-en-3-one + O2 = 3-(methylsulfanyl)propanoate + CO + formate + 2 H(+)</text>
        <dbReference type="Rhea" id="RHEA:14161"/>
        <dbReference type="ChEBI" id="CHEBI:15378"/>
        <dbReference type="ChEBI" id="CHEBI:15379"/>
        <dbReference type="ChEBI" id="CHEBI:15740"/>
        <dbReference type="ChEBI" id="CHEBI:17245"/>
        <dbReference type="ChEBI" id="CHEBI:49016"/>
        <dbReference type="ChEBI" id="CHEBI:49252"/>
        <dbReference type="EC" id="1.13.11.53"/>
    </reaction>
</comment>
<reference evidence="12 13" key="1">
    <citation type="journal article" date="2019" name="Nat. Ecol. Evol.">
        <title>Megaphylogeny resolves global patterns of mushroom evolution.</title>
        <authorList>
            <person name="Varga T."/>
            <person name="Krizsan K."/>
            <person name="Foldi C."/>
            <person name="Dima B."/>
            <person name="Sanchez-Garcia M."/>
            <person name="Sanchez-Ramirez S."/>
            <person name="Szollosi G.J."/>
            <person name="Szarkandi J.G."/>
            <person name="Papp V."/>
            <person name="Albert L."/>
            <person name="Andreopoulos W."/>
            <person name="Angelini C."/>
            <person name="Antonin V."/>
            <person name="Barry K.W."/>
            <person name="Bougher N.L."/>
            <person name="Buchanan P."/>
            <person name="Buyck B."/>
            <person name="Bense V."/>
            <person name="Catcheside P."/>
            <person name="Chovatia M."/>
            <person name="Cooper J."/>
            <person name="Damon W."/>
            <person name="Desjardin D."/>
            <person name="Finy P."/>
            <person name="Geml J."/>
            <person name="Haridas S."/>
            <person name="Hughes K."/>
            <person name="Justo A."/>
            <person name="Karasinski D."/>
            <person name="Kautmanova I."/>
            <person name="Kiss B."/>
            <person name="Kocsube S."/>
            <person name="Kotiranta H."/>
            <person name="LaButti K.M."/>
            <person name="Lechner B.E."/>
            <person name="Liimatainen K."/>
            <person name="Lipzen A."/>
            <person name="Lukacs Z."/>
            <person name="Mihaltcheva S."/>
            <person name="Morgado L.N."/>
            <person name="Niskanen T."/>
            <person name="Noordeloos M.E."/>
            <person name="Ohm R.A."/>
            <person name="Ortiz-Santana B."/>
            <person name="Ovrebo C."/>
            <person name="Racz N."/>
            <person name="Riley R."/>
            <person name="Savchenko A."/>
            <person name="Shiryaev A."/>
            <person name="Soop K."/>
            <person name="Spirin V."/>
            <person name="Szebenyi C."/>
            <person name="Tomsovsky M."/>
            <person name="Tulloss R.E."/>
            <person name="Uehling J."/>
            <person name="Grigoriev I.V."/>
            <person name="Vagvolgyi C."/>
            <person name="Papp T."/>
            <person name="Martin F.M."/>
            <person name="Miettinen O."/>
            <person name="Hibbett D.S."/>
            <person name="Nagy L.G."/>
        </authorList>
    </citation>
    <scope>NUCLEOTIDE SEQUENCE [LARGE SCALE GENOMIC DNA]</scope>
    <source>
        <strain evidence="12 13">CBS 962.96</strain>
    </source>
</reference>
<dbReference type="PANTHER" id="PTHR23418">
    <property type="entry name" value="ACIREDUCTONE DIOXYGENASE"/>
    <property type="match status" value="1"/>
</dbReference>
<protein>
    <recommendedName>
        <fullName evidence="11">Acireductone dioxygenase</fullName>
    </recommendedName>
    <alternativeName>
        <fullName evidence="11">Acireductone dioxygenase (Fe(2+)-requiring)</fullName>
        <shortName evidence="11">ARD'</shortName>
        <shortName evidence="11">Fe-ARD</shortName>
        <ecNumber evidence="11">1.13.11.54</ecNumber>
    </alternativeName>
    <alternativeName>
        <fullName evidence="11">Acireductone dioxygenase (Ni(2+)-requiring)</fullName>
        <shortName evidence="11">ARD</shortName>
        <shortName evidence="11">Ni-ARD</shortName>
        <ecNumber evidence="11">1.13.11.53</ecNumber>
    </alternativeName>
</protein>
<feature type="binding site" evidence="11">
    <location>
        <position position="134"/>
    </location>
    <ligand>
        <name>Fe(2+)</name>
        <dbReference type="ChEBI" id="CHEBI:29033"/>
        <note>for iron-dependent acireductone dioxygenase activity</note>
    </ligand>
</feature>
<comment type="cofactor">
    <cofactor evidence="11">
        <name>Fe(2+)</name>
        <dbReference type="ChEBI" id="CHEBI:29033"/>
    </cofactor>
    <cofactor evidence="11">
        <name>Ni(2+)</name>
        <dbReference type="ChEBI" id="CHEBI:49786"/>
    </cofactor>
    <text evidence="11">Binds either 1 Fe or Ni cation per monomer. Iron-binding promotes an acireductone dioxygenase reaction producing 2-keto-4-methylthiobutyrate, while nickel-binding promotes an acireductone dioxygenase reaction producing 3-(methylsulfanyl)propanoate.</text>
</comment>
<keyword evidence="13" id="KW-1185">Reference proteome</keyword>
<dbReference type="InterPro" id="IPR011051">
    <property type="entry name" value="RmlC_Cupin_sf"/>
</dbReference>
<accession>A0A4S8KLI6</accession>
<evidence type="ECO:0000256" key="11">
    <source>
        <dbReference type="HAMAP-Rule" id="MF_03154"/>
    </source>
</evidence>
<evidence type="ECO:0000256" key="10">
    <source>
        <dbReference type="ARBA" id="ARBA00023242"/>
    </source>
</evidence>
<sequence>MKAYYFDNLPGDQRLPHDYVPSRPVSDEALAAINVHHWRIPVENDDYEDQLNAVAKERGYKNRDVLSISKEGLGDLYEEKIKGFYQEHIHEDEEIRYILEGSGFFDIREAPQDQWIRLAVAPGDLLVVPAGIYHRFTLDEGNRVRTVRLFKDEPKWQAIYRSPETDNNPHRVEYLRSIQVA</sequence>
<name>A0A4S8KLI6_DENBC</name>
<keyword evidence="7 11" id="KW-0560">Oxidoreductase</keyword>
<dbReference type="CDD" id="cd02232">
    <property type="entry name" value="cupin_ARD"/>
    <property type="match status" value="1"/>
</dbReference>
<evidence type="ECO:0000256" key="8">
    <source>
        <dbReference type="ARBA" id="ARBA00023004"/>
    </source>
</evidence>
<keyword evidence="4 11" id="KW-0028">Amino-acid biosynthesis</keyword>
<feature type="binding site" evidence="11">
    <location>
        <position position="90"/>
    </location>
    <ligand>
        <name>Fe(2+)</name>
        <dbReference type="ChEBI" id="CHEBI:29033"/>
        <note>for iron-dependent acireductone dioxygenase activity</note>
    </ligand>
</feature>
<dbReference type="SUPFAM" id="SSF51182">
    <property type="entry name" value="RmlC-like cupins"/>
    <property type="match status" value="1"/>
</dbReference>
<evidence type="ECO:0000256" key="3">
    <source>
        <dbReference type="ARBA" id="ARBA00022596"/>
    </source>
</evidence>
<comment type="pathway">
    <text evidence="11">Amino-acid biosynthesis; L-methionine biosynthesis via salvage pathway; L-methionine from S-methyl-5-thio-alpha-D-ribose 1-phosphate: step 5/6.</text>
</comment>
<evidence type="ECO:0000313" key="13">
    <source>
        <dbReference type="Proteomes" id="UP000297245"/>
    </source>
</evidence>
<evidence type="ECO:0000256" key="6">
    <source>
        <dbReference type="ARBA" id="ARBA00022964"/>
    </source>
</evidence>
<dbReference type="Proteomes" id="UP000297245">
    <property type="component" value="Unassembled WGS sequence"/>
</dbReference>
<dbReference type="UniPathway" id="UPA00904">
    <property type="reaction ID" value="UER00878"/>
</dbReference>
<dbReference type="GO" id="GO:0005506">
    <property type="term" value="F:iron ion binding"/>
    <property type="evidence" value="ECO:0007669"/>
    <property type="project" value="UniProtKB-UniRule"/>
</dbReference>
<comment type="subcellular location">
    <subcellularLocation>
        <location evidence="11">Cytoplasm</location>
    </subcellularLocation>
    <subcellularLocation>
        <location evidence="11">Nucleus</location>
    </subcellularLocation>
</comment>
<dbReference type="InterPro" id="IPR027496">
    <property type="entry name" value="ARD_euk"/>
</dbReference>
<keyword evidence="3 11" id="KW-0533">Nickel</keyword>
<feature type="binding site" evidence="11">
    <location>
        <position position="94"/>
    </location>
    <ligand>
        <name>Fe(2+)</name>
        <dbReference type="ChEBI" id="CHEBI:29033"/>
        <note>for iron-dependent acireductone dioxygenase activity</note>
    </ligand>
</feature>
<dbReference type="Gene3D" id="2.60.120.10">
    <property type="entry name" value="Jelly Rolls"/>
    <property type="match status" value="1"/>
</dbReference>
<feature type="binding site" evidence="11">
    <location>
        <position position="94"/>
    </location>
    <ligand>
        <name>Ni(2+)</name>
        <dbReference type="ChEBI" id="CHEBI:49786"/>
        <note>for nickel-dependent acireductone dioxygenase activity</note>
    </ligand>
</feature>
<feature type="binding site" evidence="11">
    <location>
        <position position="88"/>
    </location>
    <ligand>
        <name>Ni(2+)</name>
        <dbReference type="ChEBI" id="CHEBI:49786"/>
        <note>for nickel-dependent acireductone dioxygenase activity</note>
    </ligand>
</feature>
<proteinExistence type="inferred from homology"/>
<keyword evidence="6 11" id="KW-0223">Dioxygenase</keyword>
<dbReference type="PANTHER" id="PTHR23418:SF0">
    <property type="entry name" value="ACIREDUCTONE DIOXYGENASE"/>
    <property type="match status" value="1"/>
</dbReference>
<gene>
    <name evidence="11" type="primary">ADI1</name>
    <name evidence="12" type="ORF">K435DRAFT_787219</name>
</gene>
<feature type="binding site" evidence="11">
    <location>
        <position position="88"/>
    </location>
    <ligand>
        <name>Fe(2+)</name>
        <dbReference type="ChEBI" id="CHEBI:29033"/>
        <note>for iron-dependent acireductone dioxygenase activity</note>
    </ligand>
</feature>
<dbReference type="OrthoDB" id="1867259at2759"/>
<comment type="catalytic activity">
    <reaction evidence="1 11">
        <text>1,2-dihydroxy-5-(methylsulfanyl)pent-1-en-3-one + O2 = 4-methylsulfanyl-2-oxobutanoate + formate + 2 H(+)</text>
        <dbReference type="Rhea" id="RHEA:24504"/>
        <dbReference type="ChEBI" id="CHEBI:15378"/>
        <dbReference type="ChEBI" id="CHEBI:15379"/>
        <dbReference type="ChEBI" id="CHEBI:15740"/>
        <dbReference type="ChEBI" id="CHEBI:16723"/>
        <dbReference type="ChEBI" id="CHEBI:49252"/>
        <dbReference type="EC" id="1.13.11.54"/>
    </reaction>
</comment>
<keyword evidence="9 11" id="KW-0486">Methionine biosynthesis</keyword>
<dbReference type="EC" id="1.13.11.53" evidence="11"/>
<dbReference type="EMBL" id="ML180942">
    <property type="protein sequence ID" value="THU76397.1"/>
    <property type="molecule type" value="Genomic_DNA"/>
</dbReference>
<keyword evidence="5 11" id="KW-0479">Metal-binding</keyword>
<keyword evidence="2 11" id="KW-0963">Cytoplasm</keyword>
<comment type="similarity">
    <text evidence="11">Belongs to the acireductone dioxygenase (ARD) family.</text>
</comment>
<dbReference type="EC" id="1.13.11.54" evidence="11"/>
<comment type="function">
    <text evidence="11">Catalyzes 2 different reactions between oxygen and the acireductone 1,2-dihydroxy-3-keto-5-methylthiopentene (DHK-MTPene) depending upon the metal bound in the active site. Fe-containing acireductone dioxygenase (Fe-ARD) produces formate and 2-keto-4-methylthiobutyrate (KMTB), the alpha-ketoacid precursor of methionine in the methionine recycle pathway. Ni-containing acireductone dioxygenase (Ni-ARD) produces methylthiopropionate, carbon monoxide and formate, and does not lie on the methionine recycle pathway.</text>
</comment>
<evidence type="ECO:0000313" key="12">
    <source>
        <dbReference type="EMBL" id="THU76397.1"/>
    </source>
</evidence>
<dbReference type="InterPro" id="IPR004313">
    <property type="entry name" value="ARD"/>
</dbReference>
<dbReference type="FunFam" id="2.60.120.10:FF:000099">
    <property type="entry name" value="1,2-dihydroxy-3-keto-5-methylthiopentene dioxygenase"/>
    <property type="match status" value="1"/>
</dbReference>
<dbReference type="InterPro" id="IPR014710">
    <property type="entry name" value="RmlC-like_jellyroll"/>
</dbReference>
<dbReference type="Pfam" id="PF03079">
    <property type="entry name" value="ARD"/>
    <property type="match status" value="1"/>
</dbReference>
<dbReference type="AlphaFoldDB" id="A0A4S8KLI6"/>
<organism evidence="12 13">
    <name type="scientific">Dendrothele bispora (strain CBS 962.96)</name>
    <dbReference type="NCBI Taxonomy" id="1314807"/>
    <lineage>
        <taxon>Eukaryota</taxon>
        <taxon>Fungi</taxon>
        <taxon>Dikarya</taxon>
        <taxon>Basidiomycota</taxon>
        <taxon>Agaricomycotina</taxon>
        <taxon>Agaricomycetes</taxon>
        <taxon>Agaricomycetidae</taxon>
        <taxon>Agaricales</taxon>
        <taxon>Agaricales incertae sedis</taxon>
        <taxon>Dendrothele</taxon>
    </lineage>
</organism>
<evidence type="ECO:0000256" key="5">
    <source>
        <dbReference type="ARBA" id="ARBA00022723"/>
    </source>
</evidence>
<dbReference type="GO" id="GO:0005634">
    <property type="term" value="C:nucleus"/>
    <property type="evidence" value="ECO:0007669"/>
    <property type="project" value="UniProtKB-SubCell"/>
</dbReference>
<feature type="binding site" evidence="11">
    <location>
        <position position="90"/>
    </location>
    <ligand>
        <name>Ni(2+)</name>
        <dbReference type="ChEBI" id="CHEBI:49786"/>
        <note>for nickel-dependent acireductone dioxygenase activity</note>
    </ligand>
</feature>
<evidence type="ECO:0000256" key="1">
    <source>
        <dbReference type="ARBA" id="ARBA00000428"/>
    </source>
</evidence>
<dbReference type="GO" id="GO:0010309">
    <property type="term" value="F:acireductone dioxygenase [iron(II)-requiring] activity"/>
    <property type="evidence" value="ECO:0007669"/>
    <property type="project" value="UniProtKB-UniRule"/>
</dbReference>
<evidence type="ECO:0000256" key="9">
    <source>
        <dbReference type="ARBA" id="ARBA00023167"/>
    </source>
</evidence>
<dbReference type="GO" id="GO:0016151">
    <property type="term" value="F:nickel cation binding"/>
    <property type="evidence" value="ECO:0007669"/>
    <property type="project" value="UniProtKB-UniRule"/>
</dbReference>
<dbReference type="GO" id="GO:0019509">
    <property type="term" value="P:L-methionine salvage from methylthioadenosine"/>
    <property type="evidence" value="ECO:0007669"/>
    <property type="project" value="UniProtKB-UniRule"/>
</dbReference>
<evidence type="ECO:0000256" key="4">
    <source>
        <dbReference type="ARBA" id="ARBA00022605"/>
    </source>
</evidence>